<keyword evidence="2" id="KW-0812">Transmembrane</keyword>
<evidence type="ECO:0000256" key="2">
    <source>
        <dbReference type="SAM" id="Phobius"/>
    </source>
</evidence>
<proteinExistence type="predicted"/>
<organism evidence="3 4">
    <name type="scientific">Luteimicrobium subarcticum</name>
    <dbReference type="NCBI Taxonomy" id="620910"/>
    <lineage>
        <taxon>Bacteria</taxon>
        <taxon>Bacillati</taxon>
        <taxon>Actinomycetota</taxon>
        <taxon>Actinomycetes</taxon>
        <taxon>Micrococcales</taxon>
        <taxon>Luteimicrobium</taxon>
    </lineage>
</organism>
<gene>
    <name evidence="3" type="ORF">CLV34_2838</name>
</gene>
<evidence type="ECO:0000256" key="1">
    <source>
        <dbReference type="SAM" id="MobiDB-lite"/>
    </source>
</evidence>
<sequence>MTTPQGMPGPVPPYGWAPPPGAQVPGQVPGQVPVQGPRRRTPGATALIVIGACVLVGAMVAGVVAAVLFVRVLPTDIVTSDGHPGSASLASGTAPGDATLGVDAGERYAVWSARNPGTQASTPDDVTVVCDGAPVAVTGPSVSGSVTTSGTSAYAAAEFVAPSDGTCTVTVTEPLGRTFVVADADSFGAFFGGVAATVLLTFAAIGLGLVGAGLLVGGIIWKVVARSR</sequence>
<dbReference type="AlphaFoldDB" id="A0A2M8W400"/>
<evidence type="ECO:0000313" key="3">
    <source>
        <dbReference type="EMBL" id="PJI85654.1"/>
    </source>
</evidence>
<keyword evidence="4" id="KW-1185">Reference proteome</keyword>
<name>A0A2M8W400_9MICO</name>
<keyword evidence="2" id="KW-1133">Transmembrane helix</keyword>
<feature type="transmembrane region" description="Helical" evidence="2">
    <location>
        <begin position="46"/>
        <end position="70"/>
    </location>
</feature>
<accession>A0A2M8W400</accession>
<dbReference type="EMBL" id="PGTZ01000011">
    <property type="protein sequence ID" value="PJI85654.1"/>
    <property type="molecule type" value="Genomic_DNA"/>
</dbReference>
<dbReference type="RefSeq" id="WP_157803864.1">
    <property type="nucleotide sequence ID" value="NZ_PGTZ01000011.1"/>
</dbReference>
<reference evidence="3 4" key="1">
    <citation type="submission" date="2017-11" db="EMBL/GenBank/DDBJ databases">
        <title>Genomic Encyclopedia of Archaeal and Bacterial Type Strains, Phase II (KMG-II): From Individual Species to Whole Genera.</title>
        <authorList>
            <person name="Goeker M."/>
        </authorList>
    </citation>
    <scope>NUCLEOTIDE SEQUENCE [LARGE SCALE GENOMIC DNA]</scope>
    <source>
        <strain evidence="3 4">DSM 22413</strain>
    </source>
</reference>
<feature type="transmembrane region" description="Helical" evidence="2">
    <location>
        <begin position="189"/>
        <end position="221"/>
    </location>
</feature>
<comment type="caution">
    <text evidence="3">The sequence shown here is derived from an EMBL/GenBank/DDBJ whole genome shotgun (WGS) entry which is preliminary data.</text>
</comment>
<feature type="compositionally biased region" description="Pro residues" evidence="1">
    <location>
        <begin position="7"/>
        <end position="22"/>
    </location>
</feature>
<evidence type="ECO:0000313" key="4">
    <source>
        <dbReference type="Proteomes" id="UP000231586"/>
    </source>
</evidence>
<feature type="compositionally biased region" description="Low complexity" evidence="1">
    <location>
        <begin position="23"/>
        <end position="36"/>
    </location>
</feature>
<dbReference type="Proteomes" id="UP000231586">
    <property type="component" value="Unassembled WGS sequence"/>
</dbReference>
<keyword evidence="2" id="KW-0472">Membrane</keyword>
<protein>
    <submittedName>
        <fullName evidence="3">Uncharacterized protein</fullName>
    </submittedName>
</protein>
<feature type="region of interest" description="Disordered" evidence="1">
    <location>
        <begin position="1"/>
        <end position="37"/>
    </location>
</feature>